<accession>A0A0D3FRV6</accession>
<dbReference type="Proteomes" id="UP000026960">
    <property type="component" value="Chromosome 4"/>
</dbReference>
<evidence type="ECO:0000313" key="3">
    <source>
        <dbReference type="Proteomes" id="UP000026960"/>
    </source>
</evidence>
<keyword evidence="3" id="KW-1185">Reference proteome</keyword>
<dbReference type="HOGENOM" id="CLU_1920302_0_0_1"/>
<evidence type="ECO:0000256" key="1">
    <source>
        <dbReference type="SAM" id="MobiDB-lite"/>
    </source>
</evidence>
<proteinExistence type="predicted"/>
<dbReference type="EnsemblPlants" id="OBART04G00380.1">
    <property type="protein sequence ID" value="OBART04G00380.1"/>
    <property type="gene ID" value="OBART04G00380"/>
</dbReference>
<feature type="region of interest" description="Disordered" evidence="1">
    <location>
        <begin position="14"/>
        <end position="41"/>
    </location>
</feature>
<dbReference type="AlphaFoldDB" id="A0A0D3FRV6"/>
<reference evidence="2" key="2">
    <citation type="submission" date="2015-03" db="UniProtKB">
        <authorList>
            <consortium name="EnsemblPlants"/>
        </authorList>
    </citation>
    <scope>IDENTIFICATION</scope>
</reference>
<organism evidence="2">
    <name type="scientific">Oryza barthii</name>
    <dbReference type="NCBI Taxonomy" id="65489"/>
    <lineage>
        <taxon>Eukaryota</taxon>
        <taxon>Viridiplantae</taxon>
        <taxon>Streptophyta</taxon>
        <taxon>Embryophyta</taxon>
        <taxon>Tracheophyta</taxon>
        <taxon>Spermatophyta</taxon>
        <taxon>Magnoliopsida</taxon>
        <taxon>Liliopsida</taxon>
        <taxon>Poales</taxon>
        <taxon>Poaceae</taxon>
        <taxon>BOP clade</taxon>
        <taxon>Oryzoideae</taxon>
        <taxon>Oryzeae</taxon>
        <taxon>Oryzinae</taxon>
        <taxon>Oryza</taxon>
    </lineage>
</organism>
<protein>
    <submittedName>
        <fullName evidence="2">Uncharacterized protein</fullName>
    </submittedName>
</protein>
<dbReference type="Gramene" id="OBART04G00380.1">
    <property type="protein sequence ID" value="OBART04G00380.1"/>
    <property type="gene ID" value="OBART04G00380"/>
</dbReference>
<evidence type="ECO:0000313" key="2">
    <source>
        <dbReference type="EnsemblPlants" id="OBART04G00380.1"/>
    </source>
</evidence>
<sequence>MAWVMRRWAMPQRRAGARDGRARGVPGGRRPAVSHWGARDGARQQVTDFRRCQEIVDAGRRMHETGLSRTRVMWCRAASTSWERHDEPLNRSKEDDTGLMKRSGDAAITMFRSNATEYHLNTRTTVGMERKT</sequence>
<name>A0A0D3FRV6_9ORYZ</name>
<dbReference type="PaxDb" id="65489-OBART04G00380.1"/>
<reference evidence="2" key="1">
    <citation type="journal article" date="2009" name="Rice">
        <title>De Novo Next Generation Sequencing of Plant Genomes.</title>
        <authorList>
            <person name="Rounsley S."/>
            <person name="Marri P.R."/>
            <person name="Yu Y."/>
            <person name="He R."/>
            <person name="Sisneros N."/>
            <person name="Goicoechea J.L."/>
            <person name="Lee S.J."/>
            <person name="Angelova A."/>
            <person name="Kudrna D."/>
            <person name="Luo M."/>
            <person name="Affourtit J."/>
            <person name="Desany B."/>
            <person name="Knight J."/>
            <person name="Niazi F."/>
            <person name="Egholm M."/>
            <person name="Wing R.A."/>
        </authorList>
    </citation>
    <scope>NUCLEOTIDE SEQUENCE [LARGE SCALE GENOMIC DNA]</scope>
    <source>
        <strain evidence="2">cv. IRGC 105608</strain>
    </source>
</reference>